<evidence type="ECO:0000256" key="2">
    <source>
        <dbReference type="ARBA" id="ARBA00005346"/>
    </source>
</evidence>
<dbReference type="Pfam" id="PF00361">
    <property type="entry name" value="Proton_antipo_M"/>
    <property type="match status" value="1"/>
</dbReference>
<evidence type="ECO:0000256" key="4">
    <source>
        <dbReference type="ARBA" id="ARBA00022692"/>
    </source>
</evidence>
<keyword evidence="4 7" id="KW-0812">Transmembrane</keyword>
<feature type="transmembrane region" description="Helical" evidence="8">
    <location>
        <begin position="6"/>
        <end position="27"/>
    </location>
</feature>
<sequence>MDLLIQHLPALQVVLPMLAAPIVMLMARTPRLAWAATTLVTWLTLGVAILLAQQILATGPISYHMGGWMPPVGIEYYVDSANIFVLLIISLMGAISMPFALRSVEQEVDKTKHGLFYAAFLLANCGLLGITITGDAFNIFVFFEISALASYALIAMGKDRRAVMSSYQYLVMGTVGTTFLLIGIGFMYIMTGTLNLIDLGERLPEVNDTATIRAAFAFLAVGISLKLALFPLHLWLPNAYTYAPSMITVFLSATATKVAIYVLLRFIFSVFGYEFSFEELNMGYVLMPLALLGILIPSIVAIFQTNIKRMLAYSSVAQVGYMILGISFASTLGLMASVVHLFNHAITKAALFMALACIIYRVGSVSLDRMSGIAKQMPWTMAAFALAGLSLIGIPLTAGFVTKWHLLLAALEGGLWPVAVFLLGTSLLATIYIWKVVEAAYLKEPAEGVQPVREAPPSLLLPTWALTLACLYFGIETSLPVDMATRAAETLMGGYL</sequence>
<feature type="transmembrane region" description="Helical" evidence="8">
    <location>
        <begin position="39"/>
        <end position="63"/>
    </location>
</feature>
<feature type="transmembrane region" description="Helical" evidence="8">
    <location>
        <begin position="139"/>
        <end position="157"/>
    </location>
</feature>
<feature type="transmembrane region" description="Helical" evidence="8">
    <location>
        <begin position="379"/>
        <end position="402"/>
    </location>
</feature>
<dbReference type="InterPro" id="IPR050586">
    <property type="entry name" value="CPA3_Na-H_Antiporter_D"/>
</dbReference>
<keyword evidence="11" id="KW-1185">Reference proteome</keyword>
<dbReference type="InterPro" id="IPR001750">
    <property type="entry name" value="ND/Mrp_TM"/>
</dbReference>
<gene>
    <name evidence="10" type="ORF">J2T60_001031</name>
</gene>
<evidence type="ECO:0000256" key="3">
    <source>
        <dbReference type="ARBA" id="ARBA00022475"/>
    </source>
</evidence>
<evidence type="ECO:0000313" key="11">
    <source>
        <dbReference type="Proteomes" id="UP001523550"/>
    </source>
</evidence>
<evidence type="ECO:0000313" key="10">
    <source>
        <dbReference type="EMBL" id="MCP1727066.1"/>
    </source>
</evidence>
<dbReference type="Proteomes" id="UP001523550">
    <property type="component" value="Unassembled WGS sequence"/>
</dbReference>
<comment type="similarity">
    <text evidence="2">Belongs to the CPA3 antiporters (TC 2.A.63) subunit D family.</text>
</comment>
<organism evidence="10 11">
    <name type="scientific">Natronospira proteinivora</name>
    <dbReference type="NCBI Taxonomy" id="1807133"/>
    <lineage>
        <taxon>Bacteria</taxon>
        <taxon>Pseudomonadati</taxon>
        <taxon>Pseudomonadota</taxon>
        <taxon>Gammaproteobacteria</taxon>
        <taxon>Natronospirales</taxon>
        <taxon>Natronospiraceae</taxon>
        <taxon>Natronospira</taxon>
    </lineage>
</organism>
<dbReference type="PRINTS" id="PR01437">
    <property type="entry name" value="NUOXDRDTASE4"/>
</dbReference>
<feature type="transmembrane region" description="Helical" evidence="8">
    <location>
        <begin position="114"/>
        <end position="133"/>
    </location>
</feature>
<proteinExistence type="inferred from homology"/>
<feature type="transmembrane region" description="Helical" evidence="8">
    <location>
        <begin position="169"/>
        <end position="190"/>
    </location>
</feature>
<feature type="transmembrane region" description="Helical" evidence="8">
    <location>
        <begin position="414"/>
        <end position="434"/>
    </location>
</feature>
<feature type="transmembrane region" description="Helical" evidence="8">
    <location>
        <begin position="349"/>
        <end position="367"/>
    </location>
</feature>
<dbReference type="InterPro" id="IPR003918">
    <property type="entry name" value="NADH_UbQ_OxRdtase"/>
</dbReference>
<protein>
    <submittedName>
        <fullName evidence="10">Multicomponent Na+:H+ antiporter subunit D</fullName>
    </submittedName>
</protein>
<evidence type="ECO:0000259" key="9">
    <source>
        <dbReference type="Pfam" id="PF00361"/>
    </source>
</evidence>
<feature type="transmembrane region" description="Helical" evidence="8">
    <location>
        <begin position="242"/>
        <end position="264"/>
    </location>
</feature>
<reference evidence="10 11" key="1">
    <citation type="submission" date="2022-03" db="EMBL/GenBank/DDBJ databases">
        <title>Genomic Encyclopedia of Type Strains, Phase III (KMG-III): the genomes of soil and plant-associated and newly described type strains.</title>
        <authorList>
            <person name="Whitman W."/>
        </authorList>
    </citation>
    <scope>NUCLEOTIDE SEQUENCE [LARGE SCALE GENOMIC DNA]</scope>
    <source>
        <strain evidence="10 11">BSker1</strain>
    </source>
</reference>
<dbReference type="EMBL" id="JALJYF010000001">
    <property type="protein sequence ID" value="MCP1727066.1"/>
    <property type="molecule type" value="Genomic_DNA"/>
</dbReference>
<evidence type="ECO:0000256" key="7">
    <source>
        <dbReference type="RuleBase" id="RU000320"/>
    </source>
</evidence>
<comment type="subcellular location">
    <subcellularLocation>
        <location evidence="1">Cell membrane</location>
        <topology evidence="1">Multi-pass membrane protein</topology>
    </subcellularLocation>
    <subcellularLocation>
        <location evidence="7">Membrane</location>
        <topology evidence="7">Multi-pass membrane protein</topology>
    </subcellularLocation>
</comment>
<feature type="transmembrane region" description="Helical" evidence="8">
    <location>
        <begin position="83"/>
        <end position="102"/>
    </location>
</feature>
<keyword evidence="6 8" id="KW-0472">Membrane</keyword>
<feature type="domain" description="NADH:quinone oxidoreductase/Mrp antiporter transmembrane" evidence="9">
    <location>
        <begin position="135"/>
        <end position="427"/>
    </location>
</feature>
<name>A0ABT1G735_9GAMM</name>
<feature type="transmembrane region" description="Helical" evidence="8">
    <location>
        <begin position="455"/>
        <end position="475"/>
    </location>
</feature>
<evidence type="ECO:0000256" key="1">
    <source>
        <dbReference type="ARBA" id="ARBA00004651"/>
    </source>
</evidence>
<evidence type="ECO:0000256" key="5">
    <source>
        <dbReference type="ARBA" id="ARBA00022989"/>
    </source>
</evidence>
<dbReference type="PANTHER" id="PTHR42703:SF1">
    <property type="entry name" value="NA(+)_H(+) ANTIPORTER SUBUNIT D1"/>
    <property type="match status" value="1"/>
</dbReference>
<keyword evidence="3" id="KW-1003">Cell membrane</keyword>
<keyword evidence="5 8" id="KW-1133">Transmembrane helix</keyword>
<evidence type="ECO:0000256" key="8">
    <source>
        <dbReference type="SAM" id="Phobius"/>
    </source>
</evidence>
<evidence type="ECO:0000256" key="6">
    <source>
        <dbReference type="ARBA" id="ARBA00023136"/>
    </source>
</evidence>
<feature type="transmembrane region" description="Helical" evidence="8">
    <location>
        <begin position="210"/>
        <end position="230"/>
    </location>
</feature>
<accession>A0ABT1G735</accession>
<dbReference type="RefSeq" id="WP_253446355.1">
    <property type="nucleotide sequence ID" value="NZ_JALJYF010000001.1"/>
</dbReference>
<comment type="caution">
    <text evidence="10">The sequence shown here is derived from an EMBL/GenBank/DDBJ whole genome shotgun (WGS) entry which is preliminary data.</text>
</comment>
<feature type="transmembrane region" description="Helical" evidence="8">
    <location>
        <begin position="319"/>
        <end position="343"/>
    </location>
</feature>
<feature type="transmembrane region" description="Helical" evidence="8">
    <location>
        <begin position="284"/>
        <end position="307"/>
    </location>
</feature>
<dbReference type="PANTHER" id="PTHR42703">
    <property type="entry name" value="NADH DEHYDROGENASE"/>
    <property type="match status" value="1"/>
</dbReference>